<dbReference type="Proteomes" id="UP000694409">
    <property type="component" value="Unassembled WGS sequence"/>
</dbReference>
<evidence type="ECO:0000313" key="3">
    <source>
        <dbReference type="Proteomes" id="UP000694409"/>
    </source>
</evidence>
<keyword evidence="3" id="KW-1185">Reference proteome</keyword>
<sequence>MAAATAPGTKAPPGESGGPAASALSMEQIRSLTDLADLEAAYSRLCEEEVCGAGHGRQRGPEKRVPRCR</sequence>
<name>A0A8C9MF49_SERCA</name>
<reference evidence="2" key="1">
    <citation type="submission" date="2025-08" db="UniProtKB">
        <authorList>
            <consortium name="Ensembl"/>
        </authorList>
    </citation>
    <scope>IDENTIFICATION</scope>
</reference>
<evidence type="ECO:0000313" key="2">
    <source>
        <dbReference type="Ensembl" id="ENSSCAP00000001680.1"/>
    </source>
</evidence>
<proteinExistence type="predicted"/>
<protein>
    <submittedName>
        <fullName evidence="2">Uncharacterized protein</fullName>
    </submittedName>
</protein>
<dbReference type="AlphaFoldDB" id="A0A8C9MF49"/>
<dbReference type="GeneTree" id="ENSGT00960000193039"/>
<dbReference type="Ensembl" id="ENSSCAT00000001931.1">
    <property type="protein sequence ID" value="ENSSCAP00000001680.1"/>
    <property type="gene ID" value="ENSSCAG00000001418.1"/>
</dbReference>
<feature type="compositionally biased region" description="Low complexity" evidence="1">
    <location>
        <begin position="1"/>
        <end position="14"/>
    </location>
</feature>
<organism evidence="2 3">
    <name type="scientific">Serinus canaria</name>
    <name type="common">Island canary</name>
    <name type="synonym">Fringilla canaria</name>
    <dbReference type="NCBI Taxonomy" id="9135"/>
    <lineage>
        <taxon>Eukaryota</taxon>
        <taxon>Metazoa</taxon>
        <taxon>Chordata</taxon>
        <taxon>Craniata</taxon>
        <taxon>Vertebrata</taxon>
        <taxon>Euteleostomi</taxon>
        <taxon>Archelosauria</taxon>
        <taxon>Archosauria</taxon>
        <taxon>Dinosauria</taxon>
        <taxon>Saurischia</taxon>
        <taxon>Theropoda</taxon>
        <taxon>Coelurosauria</taxon>
        <taxon>Aves</taxon>
        <taxon>Neognathae</taxon>
        <taxon>Neoaves</taxon>
        <taxon>Telluraves</taxon>
        <taxon>Australaves</taxon>
        <taxon>Passeriformes</taxon>
        <taxon>Passeroidea</taxon>
        <taxon>Fringillidae</taxon>
        <taxon>Carduelinae</taxon>
        <taxon>Serinus</taxon>
    </lineage>
</organism>
<dbReference type="OMA" id="EVCGAGH"/>
<reference evidence="2" key="2">
    <citation type="submission" date="2025-09" db="UniProtKB">
        <authorList>
            <consortium name="Ensembl"/>
        </authorList>
    </citation>
    <scope>IDENTIFICATION</scope>
</reference>
<evidence type="ECO:0000256" key="1">
    <source>
        <dbReference type="SAM" id="MobiDB-lite"/>
    </source>
</evidence>
<accession>A0A8C9MF49</accession>
<feature type="region of interest" description="Disordered" evidence="1">
    <location>
        <begin position="1"/>
        <end position="24"/>
    </location>
</feature>